<dbReference type="PANTHER" id="PTHR23518">
    <property type="entry name" value="C-METHYLTRANSFERASE"/>
    <property type="match status" value="1"/>
</dbReference>
<evidence type="ECO:0000313" key="3">
    <source>
        <dbReference type="EMBL" id="GGN08882.1"/>
    </source>
</evidence>
<evidence type="ECO:0000313" key="4">
    <source>
        <dbReference type="Proteomes" id="UP000608850"/>
    </source>
</evidence>
<evidence type="ECO:0000259" key="2">
    <source>
        <dbReference type="PROSITE" id="PS50850"/>
    </source>
</evidence>
<name>A0A830G8R7_9EURY</name>
<dbReference type="SUPFAM" id="SSF103473">
    <property type="entry name" value="MFS general substrate transporter"/>
    <property type="match status" value="1"/>
</dbReference>
<dbReference type="AlphaFoldDB" id="A0A830G8R7"/>
<proteinExistence type="predicted"/>
<evidence type="ECO:0000256" key="1">
    <source>
        <dbReference type="SAM" id="Phobius"/>
    </source>
</evidence>
<keyword evidence="4" id="KW-1185">Reference proteome</keyword>
<dbReference type="PANTHER" id="PTHR23518:SF2">
    <property type="entry name" value="MAJOR FACILITATOR SUPERFAMILY TRANSPORTER"/>
    <property type="match status" value="1"/>
</dbReference>
<comment type="caution">
    <text evidence="3">The sequence shown here is derived from an EMBL/GenBank/DDBJ whole genome shotgun (WGS) entry which is preliminary data.</text>
</comment>
<dbReference type="InterPro" id="IPR036259">
    <property type="entry name" value="MFS_trans_sf"/>
</dbReference>
<dbReference type="Proteomes" id="UP000608850">
    <property type="component" value="Unassembled WGS sequence"/>
</dbReference>
<feature type="transmembrane region" description="Helical" evidence="1">
    <location>
        <begin position="68"/>
        <end position="88"/>
    </location>
</feature>
<feature type="transmembrane region" description="Helical" evidence="1">
    <location>
        <begin position="278"/>
        <end position="298"/>
    </location>
</feature>
<gene>
    <name evidence="3" type="ORF">GCM10009021_05340</name>
</gene>
<feature type="transmembrane region" description="Helical" evidence="1">
    <location>
        <begin position="345"/>
        <end position="371"/>
    </location>
</feature>
<keyword evidence="1" id="KW-0472">Membrane</keyword>
<feature type="transmembrane region" description="Helical" evidence="1">
    <location>
        <begin position="412"/>
        <end position="431"/>
    </location>
</feature>
<protein>
    <submittedName>
        <fullName evidence="3">MFS transporter</fullName>
    </submittedName>
</protein>
<feature type="transmembrane region" description="Helical" evidence="1">
    <location>
        <begin position="383"/>
        <end position="406"/>
    </location>
</feature>
<feature type="transmembrane region" description="Helical" evidence="1">
    <location>
        <begin position="137"/>
        <end position="158"/>
    </location>
</feature>
<dbReference type="InterPro" id="IPR020846">
    <property type="entry name" value="MFS_dom"/>
</dbReference>
<feature type="transmembrane region" description="Helical" evidence="1">
    <location>
        <begin position="36"/>
        <end position="56"/>
    </location>
</feature>
<reference evidence="3 4" key="1">
    <citation type="journal article" date="2019" name="Int. J. Syst. Evol. Microbiol.">
        <title>The Global Catalogue of Microorganisms (GCM) 10K type strain sequencing project: providing services to taxonomists for standard genome sequencing and annotation.</title>
        <authorList>
            <consortium name="The Broad Institute Genomics Platform"/>
            <consortium name="The Broad Institute Genome Sequencing Center for Infectious Disease"/>
            <person name="Wu L."/>
            <person name="Ma J."/>
        </authorList>
    </citation>
    <scope>NUCLEOTIDE SEQUENCE [LARGE SCALE GENOMIC DNA]</scope>
    <source>
        <strain evidence="3 4">JCM 16331</strain>
    </source>
</reference>
<feature type="transmembrane region" description="Helical" evidence="1">
    <location>
        <begin position="94"/>
        <end position="116"/>
    </location>
</feature>
<feature type="transmembrane region" description="Helical" evidence="1">
    <location>
        <begin position="164"/>
        <end position="182"/>
    </location>
</feature>
<dbReference type="Pfam" id="PF07690">
    <property type="entry name" value="MFS_1"/>
    <property type="match status" value="1"/>
</dbReference>
<sequence length="447" mass="45344">MPSDRWLYALSLSAVASSVAGLLVPLYVVYLGGGPGALGVSASLSSLVGAPGAILAGRYADRTGDRRGVVVAALAVAAVALVALPFLHSVWSVIAVYAVLAFAVAAISPVVTMLVVGDTPEQAWNGRIARLNVFQGYGSTAGLVLGTVWTVGVATVASTDVVQGSLFAVAALFGVGAAVLAARSLPRHDDLHVGPRRASRVAAILSRTSRNAPDATFAYGTNRLFWATRSLSLARLRRIGSELPPTLWLYFGAAFLFFTGFSVFWAPLPLYLDSSLSFSSGMVFALYLVNNAASTLLFGRAGHVSSARDVRFVQGGALGLRAAAFTGVAGVGLFGADALTGTLGALATVGALLFVVGVTWAFIAVTGTAIVSRFAPQGARGSILGAYAALAAVAGAVGGLLGGWLAAYRFDVAFVVAAGLCVVGAAVVYGARRLSDGPAAAADATST</sequence>
<feature type="transmembrane region" description="Helical" evidence="1">
    <location>
        <begin position="7"/>
        <end position="30"/>
    </location>
</feature>
<keyword evidence="1" id="KW-0812">Transmembrane</keyword>
<accession>A0A830G8R7</accession>
<dbReference type="Gene3D" id="1.20.1250.20">
    <property type="entry name" value="MFS general substrate transporter like domains"/>
    <property type="match status" value="1"/>
</dbReference>
<organism evidence="3 4">
    <name type="scientific">Halarchaeum nitratireducens</name>
    <dbReference type="NCBI Taxonomy" id="489913"/>
    <lineage>
        <taxon>Archaea</taxon>
        <taxon>Methanobacteriati</taxon>
        <taxon>Methanobacteriota</taxon>
        <taxon>Stenosarchaea group</taxon>
        <taxon>Halobacteria</taxon>
        <taxon>Halobacteriales</taxon>
        <taxon>Halobacteriaceae</taxon>
    </lineage>
</organism>
<keyword evidence="1" id="KW-1133">Transmembrane helix</keyword>
<dbReference type="GO" id="GO:0022857">
    <property type="term" value="F:transmembrane transporter activity"/>
    <property type="evidence" value="ECO:0007669"/>
    <property type="project" value="InterPro"/>
</dbReference>
<dbReference type="InterPro" id="IPR011701">
    <property type="entry name" value="MFS"/>
</dbReference>
<dbReference type="PROSITE" id="PS50850">
    <property type="entry name" value="MFS"/>
    <property type="match status" value="1"/>
</dbReference>
<feature type="domain" description="Major facilitator superfamily (MFS) profile" evidence="2">
    <location>
        <begin position="1"/>
        <end position="436"/>
    </location>
</feature>
<dbReference type="RefSeq" id="WP_188876977.1">
    <property type="nucleotide sequence ID" value="NZ_BMOQ01000002.1"/>
</dbReference>
<feature type="transmembrane region" description="Helical" evidence="1">
    <location>
        <begin position="318"/>
        <end position="339"/>
    </location>
</feature>
<feature type="transmembrane region" description="Helical" evidence="1">
    <location>
        <begin position="247"/>
        <end position="266"/>
    </location>
</feature>
<dbReference type="EMBL" id="BMOQ01000002">
    <property type="protein sequence ID" value="GGN08882.1"/>
    <property type="molecule type" value="Genomic_DNA"/>
</dbReference>
<dbReference type="OrthoDB" id="86286at2157"/>